<organism evidence="2 3">
    <name type="scientific">Mycena metata</name>
    <dbReference type="NCBI Taxonomy" id="1033252"/>
    <lineage>
        <taxon>Eukaryota</taxon>
        <taxon>Fungi</taxon>
        <taxon>Dikarya</taxon>
        <taxon>Basidiomycota</taxon>
        <taxon>Agaricomycotina</taxon>
        <taxon>Agaricomycetes</taxon>
        <taxon>Agaricomycetidae</taxon>
        <taxon>Agaricales</taxon>
        <taxon>Marasmiineae</taxon>
        <taxon>Mycenaceae</taxon>
        <taxon>Mycena</taxon>
    </lineage>
</organism>
<evidence type="ECO:0000256" key="1">
    <source>
        <dbReference type="SAM" id="MobiDB-lite"/>
    </source>
</evidence>
<feature type="region of interest" description="Disordered" evidence="1">
    <location>
        <begin position="137"/>
        <end position="170"/>
    </location>
</feature>
<comment type="caution">
    <text evidence="2">The sequence shown here is derived from an EMBL/GenBank/DDBJ whole genome shotgun (WGS) entry which is preliminary data.</text>
</comment>
<dbReference type="Proteomes" id="UP001215598">
    <property type="component" value="Unassembled WGS sequence"/>
</dbReference>
<accession>A0AAD7NQD0</accession>
<feature type="region of interest" description="Disordered" evidence="1">
    <location>
        <begin position="1"/>
        <end position="26"/>
    </location>
</feature>
<gene>
    <name evidence="2" type="ORF">B0H16DRAFT_1715337</name>
</gene>
<evidence type="ECO:0000313" key="2">
    <source>
        <dbReference type="EMBL" id="KAJ7770680.1"/>
    </source>
</evidence>
<sequence>MAAHPAVATTTALSKGVSQRTPAKTPTQMLIQARRRWTVHPLPPLATERRIERNSWKLIVSGRLEGVATNGTTTTPELARERQVLVTVNGAFTAPSFGFTRSLMYNHRNRELLANKQRDVRKRAYVKKHGAQVYIYRKYSNKATPSTRKPATADNDDDGDAEQDDDASSD</sequence>
<protein>
    <submittedName>
        <fullName evidence="2">Uncharacterized protein</fullName>
    </submittedName>
</protein>
<name>A0AAD7NQD0_9AGAR</name>
<evidence type="ECO:0000313" key="3">
    <source>
        <dbReference type="Proteomes" id="UP001215598"/>
    </source>
</evidence>
<proteinExistence type="predicted"/>
<reference evidence="2" key="1">
    <citation type="submission" date="2023-03" db="EMBL/GenBank/DDBJ databases">
        <title>Massive genome expansion in bonnet fungi (Mycena s.s.) driven by repeated elements and novel gene families across ecological guilds.</title>
        <authorList>
            <consortium name="Lawrence Berkeley National Laboratory"/>
            <person name="Harder C.B."/>
            <person name="Miyauchi S."/>
            <person name="Viragh M."/>
            <person name="Kuo A."/>
            <person name="Thoen E."/>
            <person name="Andreopoulos B."/>
            <person name="Lu D."/>
            <person name="Skrede I."/>
            <person name="Drula E."/>
            <person name="Henrissat B."/>
            <person name="Morin E."/>
            <person name="Kohler A."/>
            <person name="Barry K."/>
            <person name="LaButti K."/>
            <person name="Morin E."/>
            <person name="Salamov A."/>
            <person name="Lipzen A."/>
            <person name="Mereny Z."/>
            <person name="Hegedus B."/>
            <person name="Baldrian P."/>
            <person name="Stursova M."/>
            <person name="Weitz H."/>
            <person name="Taylor A."/>
            <person name="Grigoriev I.V."/>
            <person name="Nagy L.G."/>
            <person name="Martin F."/>
            <person name="Kauserud H."/>
        </authorList>
    </citation>
    <scope>NUCLEOTIDE SEQUENCE</scope>
    <source>
        <strain evidence="2">CBHHK182m</strain>
    </source>
</reference>
<dbReference type="EMBL" id="JARKIB010000016">
    <property type="protein sequence ID" value="KAJ7770680.1"/>
    <property type="molecule type" value="Genomic_DNA"/>
</dbReference>
<feature type="compositionally biased region" description="Acidic residues" evidence="1">
    <location>
        <begin position="154"/>
        <end position="170"/>
    </location>
</feature>
<feature type="compositionally biased region" description="Polar residues" evidence="1">
    <location>
        <begin position="8"/>
        <end position="26"/>
    </location>
</feature>
<dbReference type="AlphaFoldDB" id="A0AAD7NQD0"/>
<keyword evidence="3" id="KW-1185">Reference proteome</keyword>